<reference evidence="1" key="1">
    <citation type="journal article" date="2023" name="Insect Mol. Biol.">
        <title>Genome sequencing provides insights into the evolution of gene families encoding plant cell wall-degrading enzymes in longhorned beetles.</title>
        <authorList>
            <person name="Shin N.R."/>
            <person name="Okamura Y."/>
            <person name="Kirsch R."/>
            <person name="Pauchet Y."/>
        </authorList>
    </citation>
    <scope>NUCLEOTIDE SEQUENCE</scope>
    <source>
        <strain evidence="1">AMC_N1</strain>
    </source>
</reference>
<organism evidence="1 2">
    <name type="scientific">Aromia moschata</name>
    <dbReference type="NCBI Taxonomy" id="1265417"/>
    <lineage>
        <taxon>Eukaryota</taxon>
        <taxon>Metazoa</taxon>
        <taxon>Ecdysozoa</taxon>
        <taxon>Arthropoda</taxon>
        <taxon>Hexapoda</taxon>
        <taxon>Insecta</taxon>
        <taxon>Pterygota</taxon>
        <taxon>Neoptera</taxon>
        <taxon>Endopterygota</taxon>
        <taxon>Coleoptera</taxon>
        <taxon>Polyphaga</taxon>
        <taxon>Cucujiformia</taxon>
        <taxon>Chrysomeloidea</taxon>
        <taxon>Cerambycidae</taxon>
        <taxon>Cerambycinae</taxon>
        <taxon>Callichromatini</taxon>
        <taxon>Aromia</taxon>
    </lineage>
</organism>
<evidence type="ECO:0000313" key="2">
    <source>
        <dbReference type="Proteomes" id="UP001162162"/>
    </source>
</evidence>
<feature type="non-terminal residue" evidence="1">
    <location>
        <position position="1"/>
    </location>
</feature>
<dbReference type="AlphaFoldDB" id="A0AAV8YZC6"/>
<gene>
    <name evidence="1" type="ORF">NQ318_016584</name>
</gene>
<dbReference type="EMBL" id="JAPWTK010000033">
    <property type="protein sequence ID" value="KAJ8956129.1"/>
    <property type="molecule type" value="Genomic_DNA"/>
</dbReference>
<proteinExistence type="predicted"/>
<dbReference type="Proteomes" id="UP001162162">
    <property type="component" value="Unassembled WGS sequence"/>
</dbReference>
<accession>A0AAV8YZC6</accession>
<evidence type="ECO:0000313" key="1">
    <source>
        <dbReference type="EMBL" id="KAJ8956129.1"/>
    </source>
</evidence>
<protein>
    <submittedName>
        <fullName evidence="1">Uncharacterized protein</fullName>
    </submittedName>
</protein>
<name>A0AAV8YZC6_9CUCU</name>
<keyword evidence="2" id="KW-1185">Reference proteome</keyword>
<comment type="caution">
    <text evidence="1">The sequence shown here is derived from an EMBL/GenBank/DDBJ whole genome shotgun (WGS) entry which is preliminary data.</text>
</comment>
<sequence length="76" mass="8971">DVEIKQEHRSRYTKYSILGSLTAAFPSLRLVEQKTNFVNLEMSQIFLNLTFKIIHINLQDKLPPIMMLVKRPYCVF</sequence>